<sequence length="549" mass="61219">MQSLEQSDNLLVDHVLEAIDDMTNSKQPKVLLFDIGGVCVVSPFQSILDYELSLGIPPGWVNYSLSKTSPTGFWHRLETGSIPMDKAFFSGFNADLHNQGRWEAFYTAQRAKNPALPEQVPPLPAIDGEYLFNTMMTNSIPPDLWMFPALKKLKESGRYIIAALSNTVIFPEGHRLWRKDFMDDPVRSLFDVFISSAHVGLRKPDPKMYELALRMLNEYAAKHASSERGQALGWADGIKANDIVFLDDIGENLKEARRQGFRTIKVHLGRAYEAVEELEKITGLQLEGDHPKIPVKPNLKGSDIHGVHIHNLAVDRVLLPLLAEQCSRLLLQLVRRELNGQRGPHDPLKLLVYLVHAVRLVTLAGQLVHQLNFLHGVARSLQDPRERILVHDPGPVAREPRAKPPHRALQEKPDLEVILVGDVDDQPAPRLQVPTPRRHDGLRVVKEDERAAAEDRVKGLSVQLPQRLQIRHVVIEQAYARAGPAAPLLLPRLGEHRLGDVNADDLAPVARPVSGYEDLQPGAACQDEDTLAGPDVRDGHEALSVGRVE</sequence>
<dbReference type="PANTHER" id="PTHR47829">
    <property type="entry name" value="HYDROLASE, PUTATIVE (AFU_ORTHOLOGUE AFUA_1G12880)-RELATED"/>
    <property type="match status" value="1"/>
</dbReference>
<reference evidence="3" key="1">
    <citation type="journal article" date="2014" name="Genome Announc.">
        <title>Draft genome sequence of Colletotrichum sublineola, a destructive pathogen of cultivated sorghum.</title>
        <authorList>
            <person name="Baroncelli R."/>
            <person name="Sanz-Martin J.M."/>
            <person name="Rech G.E."/>
            <person name="Sukno S.A."/>
            <person name="Thon M.R."/>
        </authorList>
    </citation>
    <scope>NUCLEOTIDE SEQUENCE [LARGE SCALE GENOMIC DNA]</scope>
    <source>
        <strain evidence="3">TX430BB</strain>
    </source>
</reference>
<dbReference type="InterPro" id="IPR023214">
    <property type="entry name" value="HAD_sf"/>
</dbReference>
<dbReference type="HOGENOM" id="CLU_496067_0_0_1"/>
<evidence type="ECO:0000256" key="1">
    <source>
        <dbReference type="SAM" id="MobiDB-lite"/>
    </source>
</evidence>
<dbReference type="EMBL" id="JMSE01000603">
    <property type="protein sequence ID" value="KDN68875.1"/>
    <property type="molecule type" value="Genomic_DNA"/>
</dbReference>
<dbReference type="eggNOG" id="KOG3085">
    <property type="taxonomic scope" value="Eukaryota"/>
</dbReference>
<keyword evidence="2" id="KW-0378">Hydrolase</keyword>
<organism evidence="2 3">
    <name type="scientific">Colletotrichum sublineola</name>
    <name type="common">Sorghum anthracnose fungus</name>
    <dbReference type="NCBI Taxonomy" id="1173701"/>
    <lineage>
        <taxon>Eukaryota</taxon>
        <taxon>Fungi</taxon>
        <taxon>Dikarya</taxon>
        <taxon>Ascomycota</taxon>
        <taxon>Pezizomycotina</taxon>
        <taxon>Sordariomycetes</taxon>
        <taxon>Hypocreomycetidae</taxon>
        <taxon>Glomerellales</taxon>
        <taxon>Glomerellaceae</taxon>
        <taxon>Colletotrichum</taxon>
        <taxon>Colletotrichum graminicola species complex</taxon>
    </lineage>
</organism>
<dbReference type="SFLD" id="SFLDS00003">
    <property type="entry name" value="Haloacid_Dehalogenase"/>
    <property type="match status" value="1"/>
</dbReference>
<dbReference type="PANTHER" id="PTHR47829:SF1">
    <property type="entry name" value="HAD FAMILY PHOSPHATASE"/>
    <property type="match status" value="1"/>
</dbReference>
<dbReference type="AlphaFoldDB" id="A0A066XSB2"/>
<gene>
    <name evidence="2" type="ORF">CSUB01_07687</name>
</gene>
<evidence type="ECO:0000313" key="2">
    <source>
        <dbReference type="EMBL" id="KDN68875.1"/>
    </source>
</evidence>
<dbReference type="Gene3D" id="3.40.50.1000">
    <property type="entry name" value="HAD superfamily/HAD-like"/>
    <property type="match status" value="1"/>
</dbReference>
<dbReference type="OrthoDB" id="1694274at2759"/>
<dbReference type="SUPFAM" id="SSF56784">
    <property type="entry name" value="HAD-like"/>
    <property type="match status" value="1"/>
</dbReference>
<feature type="region of interest" description="Disordered" evidence="1">
    <location>
        <begin position="388"/>
        <end position="408"/>
    </location>
</feature>
<proteinExistence type="predicted"/>
<dbReference type="GO" id="GO:0016787">
    <property type="term" value="F:hydrolase activity"/>
    <property type="evidence" value="ECO:0007669"/>
    <property type="project" value="UniProtKB-KW"/>
</dbReference>
<comment type="caution">
    <text evidence="2">The sequence shown here is derived from an EMBL/GenBank/DDBJ whole genome shotgun (WGS) entry which is preliminary data.</text>
</comment>
<keyword evidence="3" id="KW-1185">Reference proteome</keyword>
<dbReference type="InterPro" id="IPR052898">
    <property type="entry name" value="ACAD10-like"/>
</dbReference>
<evidence type="ECO:0000313" key="3">
    <source>
        <dbReference type="Proteomes" id="UP000027238"/>
    </source>
</evidence>
<dbReference type="Proteomes" id="UP000027238">
    <property type="component" value="Unassembled WGS sequence"/>
</dbReference>
<feature type="compositionally biased region" description="Basic and acidic residues" evidence="1">
    <location>
        <begin position="398"/>
        <end position="408"/>
    </location>
</feature>
<dbReference type="InterPro" id="IPR036412">
    <property type="entry name" value="HAD-like_sf"/>
</dbReference>
<protein>
    <submittedName>
        <fullName evidence="2">Putative haloacid dehalogenase-like hydrolase</fullName>
    </submittedName>
</protein>
<accession>A0A066XSB2</accession>
<dbReference type="Gene3D" id="1.10.150.240">
    <property type="entry name" value="Putative phosphatase, domain 2"/>
    <property type="match status" value="1"/>
</dbReference>
<dbReference type="STRING" id="1173701.A0A066XSB2"/>
<name>A0A066XSB2_COLSU</name>
<dbReference type="InterPro" id="IPR023198">
    <property type="entry name" value="PGP-like_dom2"/>
</dbReference>
<feature type="region of interest" description="Disordered" evidence="1">
    <location>
        <begin position="526"/>
        <end position="549"/>
    </location>
</feature>
<dbReference type="SFLD" id="SFLDG01129">
    <property type="entry name" value="C1.5:_HAD__Beta-PGM__Phosphata"/>
    <property type="match status" value="1"/>
</dbReference>